<dbReference type="CDD" id="cd06225">
    <property type="entry name" value="HAMP"/>
    <property type="match status" value="9"/>
</dbReference>
<evidence type="ECO:0000256" key="2">
    <source>
        <dbReference type="ARBA" id="ARBA00004370"/>
    </source>
</evidence>
<keyword evidence="6 13" id="KW-0418">Kinase</keyword>
<feature type="domain" description="HAMP" evidence="12">
    <location>
        <begin position="214"/>
        <end position="271"/>
    </location>
</feature>
<dbReference type="InterPro" id="IPR003018">
    <property type="entry name" value="GAF"/>
</dbReference>
<feature type="compositionally biased region" description="Low complexity" evidence="9">
    <location>
        <begin position="77"/>
        <end position="92"/>
    </location>
</feature>
<keyword evidence="5" id="KW-0808">Transferase</keyword>
<dbReference type="Pfam" id="PF00512">
    <property type="entry name" value="HisKA"/>
    <property type="match status" value="1"/>
</dbReference>
<dbReference type="InterPro" id="IPR004358">
    <property type="entry name" value="Sig_transdc_His_kin-like_C"/>
</dbReference>
<dbReference type="Gene3D" id="3.30.565.10">
    <property type="entry name" value="Histidine kinase-like ATPase, C-terminal domain"/>
    <property type="match status" value="1"/>
</dbReference>
<evidence type="ECO:0000256" key="6">
    <source>
        <dbReference type="ARBA" id="ARBA00022777"/>
    </source>
</evidence>
<dbReference type="GO" id="GO:0000155">
    <property type="term" value="F:phosphorelay sensor kinase activity"/>
    <property type="evidence" value="ECO:0007669"/>
    <property type="project" value="InterPro"/>
</dbReference>
<dbReference type="SMART" id="SM00065">
    <property type="entry name" value="GAF"/>
    <property type="match status" value="1"/>
</dbReference>
<dbReference type="CDD" id="cd00082">
    <property type="entry name" value="HisKA"/>
    <property type="match status" value="1"/>
</dbReference>
<dbReference type="GO" id="GO:0016020">
    <property type="term" value="C:membrane"/>
    <property type="evidence" value="ECO:0007669"/>
    <property type="project" value="UniProtKB-SubCell"/>
</dbReference>
<evidence type="ECO:0000256" key="8">
    <source>
        <dbReference type="PROSITE-ProRule" id="PRU00169"/>
    </source>
</evidence>
<feature type="region of interest" description="Disordered" evidence="9">
    <location>
        <begin position="1"/>
        <end position="125"/>
    </location>
</feature>
<keyword evidence="7" id="KW-0902">Two-component regulatory system</keyword>
<feature type="modified residue" description="4-aspartylphosphate" evidence="8">
    <location>
        <position position="1900"/>
    </location>
</feature>
<gene>
    <name evidence="13" type="ORF">rosag_05290</name>
</gene>
<dbReference type="PROSITE" id="PS50110">
    <property type="entry name" value="RESPONSE_REGULATORY"/>
    <property type="match status" value="3"/>
</dbReference>
<dbReference type="SMART" id="SM00387">
    <property type="entry name" value="HATPase_c"/>
    <property type="match status" value="1"/>
</dbReference>
<dbReference type="Gene3D" id="1.10.287.130">
    <property type="match status" value="1"/>
</dbReference>
<dbReference type="SUPFAM" id="SSF52172">
    <property type="entry name" value="CheY-like"/>
    <property type="match status" value="3"/>
</dbReference>
<evidence type="ECO:0000313" key="14">
    <source>
        <dbReference type="Proteomes" id="UP001161325"/>
    </source>
</evidence>
<dbReference type="PROSITE" id="PS50109">
    <property type="entry name" value="HIS_KIN"/>
    <property type="match status" value="1"/>
</dbReference>
<feature type="domain" description="Response regulatory" evidence="11">
    <location>
        <begin position="1729"/>
        <end position="1842"/>
    </location>
</feature>
<comment type="caution">
    <text evidence="13">The sequence shown here is derived from an EMBL/GenBank/DDBJ whole genome shotgun (WGS) entry which is preliminary data.</text>
</comment>
<feature type="domain" description="HAMP" evidence="12">
    <location>
        <begin position="311"/>
        <end position="363"/>
    </location>
</feature>
<proteinExistence type="predicted"/>
<dbReference type="Pfam" id="PF00072">
    <property type="entry name" value="Response_reg"/>
    <property type="match status" value="3"/>
</dbReference>
<feature type="domain" description="HAMP" evidence="12">
    <location>
        <begin position="863"/>
        <end position="915"/>
    </location>
</feature>
<feature type="region of interest" description="Disordered" evidence="9">
    <location>
        <begin position="1284"/>
        <end position="1305"/>
    </location>
</feature>
<keyword evidence="4 8" id="KW-0597">Phosphoprotein</keyword>
<dbReference type="Pfam" id="PF18947">
    <property type="entry name" value="HAMP_2"/>
    <property type="match status" value="2"/>
</dbReference>
<reference evidence="13" key="1">
    <citation type="submission" date="2022-08" db="EMBL/GenBank/DDBJ databases">
        <title>Draft genome sequencing of Roseisolibacter agri AW1220.</title>
        <authorList>
            <person name="Tobiishi Y."/>
            <person name="Tonouchi A."/>
        </authorList>
    </citation>
    <scope>NUCLEOTIDE SEQUENCE</scope>
    <source>
        <strain evidence="13">AW1220</strain>
    </source>
</reference>
<dbReference type="SUPFAM" id="SSF55874">
    <property type="entry name" value="ATPase domain of HSP90 chaperone/DNA topoisomerase II/histidine kinase"/>
    <property type="match status" value="1"/>
</dbReference>
<dbReference type="FunFam" id="1.20.120.1530:FF:000001">
    <property type="entry name" value="Two-component osmosensing histidine kinase"/>
    <property type="match status" value="1"/>
</dbReference>
<evidence type="ECO:0000313" key="13">
    <source>
        <dbReference type="EMBL" id="GLC24016.1"/>
    </source>
</evidence>
<dbReference type="PANTHER" id="PTHR45339">
    <property type="entry name" value="HYBRID SIGNAL TRANSDUCTION HISTIDINE KINASE J"/>
    <property type="match status" value="1"/>
</dbReference>
<feature type="domain" description="HAMP" evidence="12">
    <location>
        <begin position="587"/>
        <end position="639"/>
    </location>
</feature>
<dbReference type="InterPro" id="IPR003660">
    <property type="entry name" value="HAMP_dom"/>
</dbReference>
<feature type="domain" description="HAMP" evidence="12">
    <location>
        <begin position="495"/>
        <end position="547"/>
    </location>
</feature>
<feature type="modified residue" description="4-aspartylphosphate" evidence="8">
    <location>
        <position position="1778"/>
    </location>
</feature>
<organism evidence="13 14">
    <name type="scientific">Roseisolibacter agri</name>
    <dbReference type="NCBI Taxonomy" id="2014610"/>
    <lineage>
        <taxon>Bacteria</taxon>
        <taxon>Pseudomonadati</taxon>
        <taxon>Gemmatimonadota</taxon>
        <taxon>Gemmatimonadia</taxon>
        <taxon>Gemmatimonadales</taxon>
        <taxon>Gemmatimonadaceae</taxon>
        <taxon>Roseisolibacter</taxon>
    </lineage>
</organism>
<dbReference type="InterPro" id="IPR011006">
    <property type="entry name" value="CheY-like_superfamily"/>
</dbReference>
<dbReference type="InterPro" id="IPR029016">
    <property type="entry name" value="GAF-like_dom_sf"/>
</dbReference>
<evidence type="ECO:0000256" key="3">
    <source>
        <dbReference type="ARBA" id="ARBA00012438"/>
    </source>
</evidence>
<keyword evidence="14" id="KW-1185">Reference proteome</keyword>
<feature type="compositionally biased region" description="Basic residues" evidence="9">
    <location>
        <begin position="1"/>
        <end position="17"/>
    </location>
</feature>
<feature type="compositionally biased region" description="Gly residues" evidence="9">
    <location>
        <begin position="62"/>
        <end position="76"/>
    </location>
</feature>
<evidence type="ECO:0000259" key="12">
    <source>
        <dbReference type="PROSITE" id="PS50885"/>
    </source>
</evidence>
<dbReference type="EC" id="2.7.13.3" evidence="3"/>
<dbReference type="Gene3D" id="1.20.120.1530">
    <property type="match status" value="6"/>
</dbReference>
<feature type="domain" description="HAMP" evidence="12">
    <location>
        <begin position="403"/>
        <end position="455"/>
    </location>
</feature>
<dbReference type="PANTHER" id="PTHR45339:SF1">
    <property type="entry name" value="HYBRID SIGNAL TRANSDUCTION HISTIDINE KINASE J"/>
    <property type="match status" value="1"/>
</dbReference>
<dbReference type="InterPro" id="IPR003661">
    <property type="entry name" value="HisK_dim/P_dom"/>
</dbReference>
<comment type="catalytic activity">
    <reaction evidence="1">
        <text>ATP + protein L-histidine = ADP + protein N-phospho-L-histidine.</text>
        <dbReference type="EC" id="2.7.13.3"/>
    </reaction>
</comment>
<dbReference type="Pfam" id="PF02518">
    <property type="entry name" value="HATPase_c"/>
    <property type="match status" value="1"/>
</dbReference>
<dbReference type="CDD" id="cd17546">
    <property type="entry name" value="REC_hyHK_CKI1_RcsC-like"/>
    <property type="match status" value="1"/>
</dbReference>
<dbReference type="FunFam" id="1.20.120.1530:FF:000002">
    <property type="entry name" value="Two-component osmosensing histidine kinase"/>
    <property type="match status" value="4"/>
</dbReference>
<dbReference type="Pfam" id="PF13185">
    <property type="entry name" value="GAF_2"/>
    <property type="match status" value="1"/>
</dbReference>
<dbReference type="InterPro" id="IPR036890">
    <property type="entry name" value="HATPase_C_sf"/>
</dbReference>
<dbReference type="CDD" id="cd16922">
    <property type="entry name" value="HATPase_EvgS-ArcB-TorS-like"/>
    <property type="match status" value="1"/>
</dbReference>
<feature type="domain" description="HAMP" evidence="12">
    <location>
        <begin position="1047"/>
        <end position="1099"/>
    </location>
</feature>
<dbReference type="SUPFAM" id="SSF55781">
    <property type="entry name" value="GAF domain-like"/>
    <property type="match status" value="1"/>
</dbReference>
<feature type="domain" description="HAMP" evidence="12">
    <location>
        <begin position="771"/>
        <end position="823"/>
    </location>
</feature>
<dbReference type="FunFam" id="3.30.565.10:FF:000010">
    <property type="entry name" value="Sensor histidine kinase RcsC"/>
    <property type="match status" value="1"/>
</dbReference>
<dbReference type="SMART" id="SM00448">
    <property type="entry name" value="REC"/>
    <property type="match status" value="3"/>
</dbReference>
<dbReference type="InterPro" id="IPR036097">
    <property type="entry name" value="HisK_dim/P_sf"/>
</dbReference>
<dbReference type="Gene3D" id="3.30.450.40">
    <property type="match status" value="1"/>
</dbReference>
<dbReference type="EMBL" id="BRXS01000001">
    <property type="protein sequence ID" value="GLC24016.1"/>
    <property type="molecule type" value="Genomic_DNA"/>
</dbReference>
<dbReference type="SUPFAM" id="SSF47384">
    <property type="entry name" value="Homodimeric domain of signal transducing histidine kinase"/>
    <property type="match status" value="1"/>
</dbReference>
<feature type="compositionally biased region" description="Basic and acidic residues" evidence="9">
    <location>
        <begin position="1287"/>
        <end position="1301"/>
    </location>
</feature>
<feature type="domain" description="HAMP" evidence="12">
    <location>
        <begin position="679"/>
        <end position="731"/>
    </location>
</feature>
<sequence>MRPRNSAKKSPARKQKSRSGAARPSAAIRVRPRSAAATDAGDGGASETPARGRRRGAAAQGDGNGAGNGNGNGNGRSGAARRPARPATVAPAELTVSATVATDAPSARGARRGNGGATVTRRGRDSDLDRLREGLRRLRDGDFTFRLGRSDDPEIAEIFDLFDDVAGLHSGLNDEIVRVSRTVGREGQMGERVALPGATGGWGVTVDALNALIADVLQPTTEVGRVLSAVAEGDLSQKMVLEMSGRSVQGEFLRIGTTVNKMVDQLRAFASEVTRVAREVGTEGRLGGQANVPGVAGTWKDLTDSVNAMASSLTTQVRNIAEVTKAVAGGDLSKKITVDVKGEVLELKETINTMVDQLRTFADEVTRVAREVGTEGRLGGQAQVPGVAGTWRDLTDNVNAMASNLTNQVRNIALVTTAVANGDLSQKITVEVRGEVLELKNTINRMVDQLNGFSSEVTRVAREVGTEGVLGGQASVPGVAGTWKDLTDSVNFMATSLTTQVRNIAEVTTAVARGDLSRKITVDVRGEVLELKNTVNTMVDQLNAFASEVTRVAREVGTEGRLGGQASVPGVAGTWKDLTDNVNQLAGNLTVQLRDVSGVASAIQQGDLSRKITVEARGEVLQIKEVINTMVDQLNSFAAEVTRVAREVGSEGRLGGQANVQGVAGTWKDLTDTVNFMAGSLTAQVRNIAEVTTAVARGDLSKKITVDVKGEVLELKNTINVMVDQLSAFSAEVTRVAKEVGTEGVLGGQAKVEGVSGTWKDLTDNVNAMASNLTNQVRNIAYVTTAVANGDLTQKITVEARGEMQELKTTINQMVDRLRTFADEVTRVAKEVGTEGRLGGQAQVQGVAGTWKELTDNVNQLAGNLTVQLRDVSGVATAIARGDLTRKITADVRGEILQIKDVINTMVDQLNAFAGEVTRVAREVGTEGKLGGQAKVIGAAGVWRDLTDNVNTMAQNLTGQVRNIKDVTIAVANGDLSQKITVEARGEVLELKDTINDMVDRLRVFADEVTRVAKEVGTEGKLGGQAVVPDVAGTWKALTDNVNAMASSLTVQVRAIAEVATAVTRGDLSRMVTVPAVGEVDELKKNINQMIANLKETTERNEEQDWLKTNLARFSRLMQGQKDLDAVARLVMNELTPLVQARTGAFYIVEQEDGGSALRLIASYAFKARKHLGNVWHLGEGLVGQSALEKKPILLTNVPDDYITITSGLGEAPPRNIIVLPILFEGDVKAVVELGSFLPFSTIHQTFLDQLQESIGVVLNMIQANMRTEELLQQSQQLTHELQSQSEELRRQQDELKKSNSELEAQAKSLRASEELLRDQQEELQQVNEELEEKAALLAEQNKKVEQKNNEVEAARQALEEKASQLALSSKYKSEFLANMSHELRTPLNSLLILARLLAENKEGNLNPKQVEFARTILGSGSDLLNLINDVLDLSKVEAGKMEVVPTDVRIDSVRDFAERTFRPVAESKGLEFKVEMLPGTPESLVTDGQRLNQVLKNLLSNAFKFTEHGAVTLTVRRAETGRRFANRILDRAETVLAFAVADTGIGIAKDKQQLIFEAFQQADGTTSRKYGGTGLGLSISREIARLLGGEIRVESVPGQGSTFTLFLPATYVDPDAEQHAAGRRPTPVRGGPTGGLMPKLESPGARALARRRLTGGGGTGAAGSVEASAPEDIGWRGMTDDDDALSGTATLAPDRDVDEDDDRRAPLTTDLPNPAEDDRDAVQEGDTVVLVVENDMSFAKVLLEMAREKGFKGLVALDGRTGVDLAHQYQPDAITLDIDMPGVDGFAVLERLKKHPDTRHIPVHIISGVERRHEGLKAGAIAYLEKPVSKEALDDAFGRISRFLDARVKRLLVVEDDAAQREAIVALIGHEDVEITAVDSAEAALEELARTPYDCMVLDLGLAEMNGFELLEKVKGDESRHDLPIIVYTGKALSPAEETRLRKYAETIIVKDVKSPERLLDETALFLHRVEANLPEQKRRMLERLHTADAVFHGKRVLVVDDDVRNIFSLTSMLEEHGVEVSFAENGKDALAWLGQHPQEVDLVLMDVMMPEMDGYETTRAIRQQPEFRSLPIIALTAKAMKGDREKCIAAGASDYITKPVDQEQLLSLLRVWLYR</sequence>
<feature type="domain" description="Histidine kinase" evidence="10">
    <location>
        <begin position="1379"/>
        <end position="1612"/>
    </location>
</feature>
<feature type="domain" description="Response regulatory" evidence="11">
    <location>
        <begin position="1851"/>
        <end position="1967"/>
    </location>
</feature>
<feature type="modified residue" description="4-aspartylphosphate" evidence="8">
    <location>
        <position position="2048"/>
    </location>
</feature>
<dbReference type="PRINTS" id="PR00344">
    <property type="entry name" value="BCTRLSENSOR"/>
</dbReference>
<name>A0AA37Q6P9_9BACT</name>
<evidence type="ECO:0000259" key="10">
    <source>
        <dbReference type="PROSITE" id="PS50109"/>
    </source>
</evidence>
<comment type="subcellular location">
    <subcellularLocation>
        <location evidence="2">Membrane</location>
    </subcellularLocation>
</comment>
<dbReference type="PROSITE" id="PS50885">
    <property type="entry name" value="HAMP"/>
    <property type="match status" value="10"/>
</dbReference>
<feature type="region of interest" description="Disordered" evidence="9">
    <location>
        <begin position="1618"/>
        <end position="1722"/>
    </location>
</feature>
<feature type="domain" description="Response regulatory" evidence="11">
    <location>
        <begin position="1997"/>
        <end position="2115"/>
    </location>
</feature>
<dbReference type="SMART" id="SM00304">
    <property type="entry name" value="HAMP"/>
    <property type="match status" value="11"/>
</dbReference>
<evidence type="ECO:0000256" key="5">
    <source>
        <dbReference type="ARBA" id="ARBA00022679"/>
    </source>
</evidence>
<dbReference type="Proteomes" id="UP001161325">
    <property type="component" value="Unassembled WGS sequence"/>
</dbReference>
<evidence type="ECO:0000256" key="4">
    <source>
        <dbReference type="ARBA" id="ARBA00022553"/>
    </source>
</evidence>
<dbReference type="InterPro" id="IPR003594">
    <property type="entry name" value="HATPase_dom"/>
</dbReference>
<dbReference type="SUPFAM" id="SSF58104">
    <property type="entry name" value="Methyl-accepting chemotaxis protein (MCP) signaling domain"/>
    <property type="match status" value="3"/>
</dbReference>
<evidence type="ECO:0000256" key="9">
    <source>
        <dbReference type="SAM" id="MobiDB-lite"/>
    </source>
</evidence>
<dbReference type="SMART" id="SM00388">
    <property type="entry name" value="HisKA"/>
    <property type="match status" value="1"/>
</dbReference>
<feature type="domain" description="HAMP" evidence="12">
    <location>
        <begin position="955"/>
        <end position="1007"/>
    </location>
</feature>
<evidence type="ECO:0000256" key="7">
    <source>
        <dbReference type="ARBA" id="ARBA00023012"/>
    </source>
</evidence>
<dbReference type="InterPro" id="IPR001789">
    <property type="entry name" value="Sig_transdc_resp-reg_receiver"/>
</dbReference>
<accession>A0AA37Q6P9</accession>
<dbReference type="Gene3D" id="3.40.50.2300">
    <property type="match status" value="3"/>
</dbReference>
<protein>
    <recommendedName>
        <fullName evidence="3">histidine kinase</fullName>
        <ecNumber evidence="3">2.7.13.3</ecNumber>
    </recommendedName>
</protein>
<evidence type="ECO:0000256" key="1">
    <source>
        <dbReference type="ARBA" id="ARBA00000085"/>
    </source>
</evidence>
<evidence type="ECO:0000259" key="11">
    <source>
        <dbReference type="PROSITE" id="PS50110"/>
    </source>
</evidence>
<dbReference type="CDD" id="cd00156">
    <property type="entry name" value="REC"/>
    <property type="match status" value="1"/>
</dbReference>
<dbReference type="Pfam" id="PF00672">
    <property type="entry name" value="HAMP"/>
    <property type="match status" value="8"/>
</dbReference>
<dbReference type="InterPro" id="IPR005467">
    <property type="entry name" value="His_kinase_dom"/>
</dbReference>